<evidence type="ECO:0000256" key="1">
    <source>
        <dbReference type="ARBA" id="ARBA00004141"/>
    </source>
</evidence>
<keyword evidence="4 5" id="KW-0472">Membrane</keyword>
<dbReference type="OrthoDB" id="9769739at2"/>
<feature type="transmembrane region" description="Helical" evidence="5">
    <location>
        <begin position="230"/>
        <end position="251"/>
    </location>
</feature>
<gene>
    <name evidence="7" type="primary">sulP</name>
    <name evidence="7" type="ORF">F0U83_02440</name>
</gene>
<dbReference type="KEGG" id="ncu:F0U83_02440"/>
<keyword evidence="8" id="KW-1185">Reference proteome</keyword>
<dbReference type="AlphaFoldDB" id="A0A5P1R7W7"/>
<evidence type="ECO:0000256" key="3">
    <source>
        <dbReference type="ARBA" id="ARBA00022989"/>
    </source>
</evidence>
<feature type="transmembrane region" description="Helical" evidence="5">
    <location>
        <begin position="282"/>
        <end position="306"/>
    </location>
</feature>
<dbReference type="PANTHER" id="PTHR11814">
    <property type="entry name" value="SULFATE TRANSPORTER"/>
    <property type="match status" value="1"/>
</dbReference>
<evidence type="ECO:0000259" key="6">
    <source>
        <dbReference type="PROSITE" id="PS50801"/>
    </source>
</evidence>
<dbReference type="PROSITE" id="PS50801">
    <property type="entry name" value="STAS"/>
    <property type="match status" value="1"/>
</dbReference>
<dbReference type="Gene3D" id="3.30.750.24">
    <property type="entry name" value="STAS domain"/>
    <property type="match status" value="1"/>
</dbReference>
<dbReference type="InterPro" id="IPR036513">
    <property type="entry name" value="STAS_dom_sf"/>
</dbReference>
<feature type="transmembrane region" description="Helical" evidence="5">
    <location>
        <begin position="64"/>
        <end position="80"/>
    </location>
</feature>
<name>A0A5P1R7W7_9GAMM</name>
<dbReference type="InterPro" id="IPR011547">
    <property type="entry name" value="SLC26A/SulP_dom"/>
</dbReference>
<dbReference type="EMBL" id="CP043869">
    <property type="protein sequence ID" value="QEQ95653.1"/>
    <property type="molecule type" value="Genomic_DNA"/>
</dbReference>
<dbReference type="GO" id="GO:0016020">
    <property type="term" value="C:membrane"/>
    <property type="evidence" value="ECO:0007669"/>
    <property type="project" value="UniProtKB-SubCell"/>
</dbReference>
<comment type="subcellular location">
    <subcellularLocation>
        <location evidence="1">Membrane</location>
        <topology evidence="1">Multi-pass membrane protein</topology>
    </subcellularLocation>
</comment>
<feature type="transmembrane region" description="Helical" evidence="5">
    <location>
        <begin position="357"/>
        <end position="376"/>
    </location>
</feature>
<dbReference type="Pfam" id="PF01740">
    <property type="entry name" value="STAS"/>
    <property type="match status" value="1"/>
</dbReference>
<feature type="transmembrane region" description="Helical" evidence="5">
    <location>
        <begin position="113"/>
        <end position="134"/>
    </location>
</feature>
<dbReference type="InterPro" id="IPR018045">
    <property type="entry name" value="S04_transporter_CS"/>
</dbReference>
<organism evidence="7 8">
    <name type="scientific">Neptunomonas concharum</name>
    <dbReference type="NCBI Taxonomy" id="1031538"/>
    <lineage>
        <taxon>Bacteria</taxon>
        <taxon>Pseudomonadati</taxon>
        <taxon>Pseudomonadota</taxon>
        <taxon>Gammaproteobacteria</taxon>
        <taxon>Oceanospirillales</taxon>
        <taxon>Oceanospirillaceae</taxon>
        <taxon>Neptunomonas</taxon>
    </lineage>
</organism>
<dbReference type="CDD" id="cd07042">
    <property type="entry name" value="STAS_SulP_like_sulfate_transporter"/>
    <property type="match status" value="1"/>
</dbReference>
<protein>
    <submittedName>
        <fullName evidence="7">Sulfate permease</fullName>
    </submittedName>
</protein>
<feature type="transmembrane region" description="Helical" evidence="5">
    <location>
        <begin position="146"/>
        <end position="164"/>
    </location>
</feature>
<feature type="transmembrane region" description="Helical" evidence="5">
    <location>
        <begin position="412"/>
        <end position="443"/>
    </location>
</feature>
<dbReference type="NCBIfam" id="TIGR00815">
    <property type="entry name" value="sulP"/>
    <property type="match status" value="1"/>
</dbReference>
<dbReference type="GO" id="GO:0008271">
    <property type="term" value="F:secondary active sulfate transmembrane transporter activity"/>
    <property type="evidence" value="ECO:0007669"/>
    <property type="project" value="InterPro"/>
</dbReference>
<feature type="transmembrane region" description="Helical" evidence="5">
    <location>
        <begin position="192"/>
        <end position="209"/>
    </location>
</feature>
<evidence type="ECO:0000256" key="4">
    <source>
        <dbReference type="ARBA" id="ARBA00023136"/>
    </source>
</evidence>
<evidence type="ECO:0000313" key="8">
    <source>
        <dbReference type="Proteomes" id="UP000324760"/>
    </source>
</evidence>
<evidence type="ECO:0000256" key="2">
    <source>
        <dbReference type="ARBA" id="ARBA00022692"/>
    </source>
</evidence>
<feature type="transmembrane region" description="Helical" evidence="5">
    <location>
        <begin position="383"/>
        <end position="400"/>
    </location>
</feature>
<dbReference type="Pfam" id="PF00916">
    <property type="entry name" value="Sulfate_transp"/>
    <property type="match status" value="1"/>
</dbReference>
<proteinExistence type="predicted"/>
<dbReference type="InterPro" id="IPR002645">
    <property type="entry name" value="STAS_dom"/>
</dbReference>
<feature type="domain" description="STAS" evidence="6">
    <location>
        <begin position="466"/>
        <end position="580"/>
    </location>
</feature>
<evidence type="ECO:0000256" key="5">
    <source>
        <dbReference type="SAM" id="Phobius"/>
    </source>
</evidence>
<sequence>MVEHFVLSAKTFAQQLVRYLPLTKWIATYQRKTFADDLIAGIIVAILLIPQGMAYALLAGLPPQYGLYASILPLALYALLGSSRTLAVGPVAIASLMVNSALSEIAFSGPEAYINAAINLSMLVGLILLGLRLLNLGSIVNFISHSVISGFTSAAALIIAITQLKHLLGIEFPREAYVSNTLIQLMRHLPEINPWTLLIGGLSLSILWLSKGPLCHFLKAMYTPSWLQEALCKSGPMFAVLFGSLFTFGLGESSGVNKVGFIPQGLPDLSLGVINFSLWESLFVPAFLIALIGYIESVSVGTALASRRRERIDPNKELVALGVANLGAAFSGTYPVAGGFGRSMVNFSAGAKTTIASLISAMLVAIFLLFFTPLFYYLPKSTLAAIIIMAVLPLIDLGSFRHSWRFNQGDALTLLLTFTAVVVFGVEIGILSGILLSITILLYRTSQPHIAIVGRVGDSEHFRNKERHDVQTCKSILAIRIDESLYFANTRYVESFVLRHVSQQHEIKDVVLICAAINFIDASALETLENMAHHLQNEGVTLHLSDVKGPIMDQLNKVRFREQLGDGQIFFTTDQAIKTLERRD</sequence>
<dbReference type="InterPro" id="IPR001902">
    <property type="entry name" value="SLC26A/SulP_fam"/>
</dbReference>
<keyword evidence="2 5" id="KW-0812">Transmembrane</keyword>
<dbReference type="PROSITE" id="PS01130">
    <property type="entry name" value="SLC26A"/>
    <property type="match status" value="1"/>
</dbReference>
<accession>A0A5P1R7W7</accession>
<keyword evidence="3 5" id="KW-1133">Transmembrane helix</keyword>
<reference evidence="7 8" key="1">
    <citation type="journal article" date="2019" name="Biochem. Eng. J.">
        <title>Metabolic engineering of the marine bacteria Neptunomonas concharum for the production of acetoin and meso-2,3-butanediol from acetate.</title>
        <authorList>
            <person name="Li W."/>
            <person name="Pu N."/>
            <person name="Liu C.-X."/>
            <person name="Yuan Q.-P."/>
            <person name="Li Z.-J."/>
        </authorList>
    </citation>
    <scope>NUCLEOTIDE SEQUENCE [LARGE SCALE GENOMIC DNA]</scope>
    <source>
        <strain evidence="7 8">JCM17730</strain>
    </source>
</reference>
<evidence type="ECO:0000313" key="7">
    <source>
        <dbReference type="EMBL" id="QEQ95653.1"/>
    </source>
</evidence>
<dbReference type="Proteomes" id="UP000324760">
    <property type="component" value="Chromosome"/>
</dbReference>
<feature type="transmembrane region" description="Helical" evidence="5">
    <location>
        <begin position="318"/>
        <end position="337"/>
    </location>
</feature>
<feature type="transmembrane region" description="Helical" evidence="5">
    <location>
        <begin position="38"/>
        <end position="58"/>
    </location>
</feature>
<dbReference type="SUPFAM" id="SSF52091">
    <property type="entry name" value="SpoIIaa-like"/>
    <property type="match status" value="1"/>
</dbReference>
<feature type="transmembrane region" description="Helical" evidence="5">
    <location>
        <begin position="87"/>
        <end position="107"/>
    </location>
</feature>
<dbReference type="RefSeq" id="WP_138986357.1">
    <property type="nucleotide sequence ID" value="NZ_CP043869.1"/>
</dbReference>